<evidence type="ECO:0000256" key="5">
    <source>
        <dbReference type="SAM" id="Phobius"/>
    </source>
</evidence>
<name>X0SAU4_9ZZZZ</name>
<evidence type="ECO:0000256" key="3">
    <source>
        <dbReference type="ARBA" id="ARBA00022989"/>
    </source>
</evidence>
<evidence type="ECO:0000313" key="8">
    <source>
        <dbReference type="EMBL" id="GAF78178.1"/>
    </source>
</evidence>
<dbReference type="PANTHER" id="PTHR33507">
    <property type="entry name" value="INNER MEMBRANE PROTEIN YBBJ"/>
    <property type="match status" value="1"/>
</dbReference>
<feature type="transmembrane region" description="Helical" evidence="5">
    <location>
        <begin position="101"/>
        <end position="124"/>
    </location>
</feature>
<evidence type="ECO:0000259" key="6">
    <source>
        <dbReference type="Pfam" id="PF01957"/>
    </source>
</evidence>
<dbReference type="Pfam" id="PF01957">
    <property type="entry name" value="NfeD"/>
    <property type="match status" value="1"/>
</dbReference>
<dbReference type="Pfam" id="PF24961">
    <property type="entry name" value="NfeD_membrane"/>
    <property type="match status" value="1"/>
</dbReference>
<keyword evidence="2 5" id="KW-0812">Transmembrane</keyword>
<dbReference type="InterPro" id="IPR012340">
    <property type="entry name" value="NA-bd_OB-fold"/>
</dbReference>
<dbReference type="GO" id="GO:0005886">
    <property type="term" value="C:plasma membrane"/>
    <property type="evidence" value="ECO:0007669"/>
    <property type="project" value="TreeGrafter"/>
</dbReference>
<keyword evidence="3 5" id="KW-1133">Transmembrane helix</keyword>
<proteinExistence type="predicted"/>
<comment type="subcellular location">
    <subcellularLocation>
        <location evidence="1">Membrane</location>
        <topology evidence="1">Multi-pass membrane protein</topology>
    </subcellularLocation>
</comment>
<feature type="domain" description="NfeD integral membrane" evidence="7">
    <location>
        <begin position="111"/>
        <end position="235"/>
    </location>
</feature>
<feature type="transmembrane region" description="Helical" evidence="5">
    <location>
        <begin position="130"/>
        <end position="152"/>
    </location>
</feature>
<comment type="caution">
    <text evidence="8">The sequence shown here is derived from an EMBL/GenBank/DDBJ whole genome shotgun (WGS) entry which is preliminary data.</text>
</comment>
<evidence type="ECO:0000259" key="7">
    <source>
        <dbReference type="Pfam" id="PF24961"/>
    </source>
</evidence>
<feature type="transmembrane region" description="Helical" evidence="5">
    <location>
        <begin position="183"/>
        <end position="205"/>
    </location>
</feature>
<keyword evidence="4 5" id="KW-0472">Membrane</keyword>
<dbReference type="InterPro" id="IPR052165">
    <property type="entry name" value="Membrane_assoc_protease"/>
</dbReference>
<evidence type="ECO:0000256" key="1">
    <source>
        <dbReference type="ARBA" id="ARBA00004141"/>
    </source>
</evidence>
<feature type="transmembrane region" description="Helical" evidence="5">
    <location>
        <begin position="159"/>
        <end position="177"/>
    </location>
</feature>
<feature type="domain" description="NfeD-like C-terminal" evidence="6">
    <location>
        <begin position="270"/>
        <end position="324"/>
    </location>
</feature>
<organism evidence="8">
    <name type="scientific">marine sediment metagenome</name>
    <dbReference type="NCBI Taxonomy" id="412755"/>
    <lineage>
        <taxon>unclassified sequences</taxon>
        <taxon>metagenomes</taxon>
        <taxon>ecological metagenomes</taxon>
    </lineage>
</organism>
<dbReference type="Gene3D" id="2.40.50.140">
    <property type="entry name" value="Nucleic acid-binding proteins"/>
    <property type="match status" value="1"/>
</dbReference>
<dbReference type="InterPro" id="IPR056739">
    <property type="entry name" value="NfeD_membrane"/>
</dbReference>
<accession>X0SAU4</accession>
<evidence type="ECO:0000256" key="2">
    <source>
        <dbReference type="ARBA" id="ARBA00022692"/>
    </source>
</evidence>
<feature type="transmembrane region" description="Helical" evidence="5">
    <location>
        <begin position="217"/>
        <end position="239"/>
    </location>
</feature>
<sequence length="325" mass="34821">IARAMVDQDIELKEVYIDGEMQVATAEDMIDIEREAKKSGKTVEPGKIISPSGKLLTLTAMEMEKYGVSSGTVSDRKVLLETLDIPESGFVEVDESPADMVVGLITSAGFTSLLIIVGLVALYVEITSPGFGIPGTVAIICFAVVFSSYALLGTVGSIELILFVLGLVLLILEIFIIPGFGVAGISGIVLIVASLVLSMQGFVIPSFEWQKDIFRRNLLVVSVSVVSSFIAFGILAYALPQLRLFSHLTLVTSQTAENGYTVQTREEGSKLIGKRGAAVTTLRPSGKAEFDDEVMNVETDGEFVEAGMNVEVVEVSGNRIVVRKC</sequence>
<reference evidence="8" key="1">
    <citation type="journal article" date="2014" name="Front. Microbiol.">
        <title>High frequency of phylogenetically diverse reductive dehalogenase-homologous genes in deep subseafloor sedimentary metagenomes.</title>
        <authorList>
            <person name="Kawai M."/>
            <person name="Futagami T."/>
            <person name="Toyoda A."/>
            <person name="Takaki Y."/>
            <person name="Nishi S."/>
            <person name="Hori S."/>
            <person name="Arai W."/>
            <person name="Tsubouchi T."/>
            <person name="Morono Y."/>
            <person name="Uchiyama I."/>
            <person name="Ito T."/>
            <person name="Fujiyama A."/>
            <person name="Inagaki F."/>
            <person name="Takami H."/>
        </authorList>
    </citation>
    <scope>NUCLEOTIDE SEQUENCE</scope>
    <source>
        <strain evidence="8">Expedition CK06-06</strain>
    </source>
</reference>
<protein>
    <submittedName>
        <fullName evidence="8">Uncharacterized protein</fullName>
    </submittedName>
</protein>
<evidence type="ECO:0000256" key="4">
    <source>
        <dbReference type="ARBA" id="ARBA00023136"/>
    </source>
</evidence>
<gene>
    <name evidence="8" type="ORF">S01H1_03521</name>
</gene>
<dbReference type="InterPro" id="IPR002810">
    <property type="entry name" value="NfeD-like_C"/>
</dbReference>
<dbReference type="EMBL" id="BARS01001913">
    <property type="protein sequence ID" value="GAF78178.1"/>
    <property type="molecule type" value="Genomic_DNA"/>
</dbReference>
<dbReference type="AlphaFoldDB" id="X0SAU4"/>
<dbReference type="PANTHER" id="PTHR33507:SF3">
    <property type="entry name" value="INNER MEMBRANE PROTEIN YBBJ"/>
    <property type="match status" value="1"/>
</dbReference>
<feature type="non-terminal residue" evidence="8">
    <location>
        <position position="1"/>
    </location>
</feature>